<sequence length="95" mass="10292">MPAQALITRPATADASFFLSFCLRVASHHDAQDRARFKAVCGKHSQTRHIADSSLAGTNVPKPQCRPRAEERVSTCEAPRLLLSSTSLLVASPFS</sequence>
<evidence type="ECO:0000313" key="1">
    <source>
        <dbReference type="EMBL" id="KAI0046767.1"/>
    </source>
</evidence>
<comment type="caution">
    <text evidence="1">The sequence shown here is derived from an EMBL/GenBank/DDBJ whole genome shotgun (WGS) entry which is preliminary data.</text>
</comment>
<name>A0ACB8RSF4_9AGAM</name>
<organism evidence="1 2">
    <name type="scientific">Auriscalpium vulgare</name>
    <dbReference type="NCBI Taxonomy" id="40419"/>
    <lineage>
        <taxon>Eukaryota</taxon>
        <taxon>Fungi</taxon>
        <taxon>Dikarya</taxon>
        <taxon>Basidiomycota</taxon>
        <taxon>Agaricomycotina</taxon>
        <taxon>Agaricomycetes</taxon>
        <taxon>Russulales</taxon>
        <taxon>Auriscalpiaceae</taxon>
        <taxon>Auriscalpium</taxon>
    </lineage>
</organism>
<keyword evidence="2" id="KW-1185">Reference proteome</keyword>
<reference evidence="1" key="2">
    <citation type="journal article" date="2022" name="New Phytol.">
        <title>Evolutionary transition to the ectomycorrhizal habit in the genomes of a hyperdiverse lineage of mushroom-forming fungi.</title>
        <authorList>
            <person name="Looney B."/>
            <person name="Miyauchi S."/>
            <person name="Morin E."/>
            <person name="Drula E."/>
            <person name="Courty P.E."/>
            <person name="Kohler A."/>
            <person name="Kuo A."/>
            <person name="LaButti K."/>
            <person name="Pangilinan J."/>
            <person name="Lipzen A."/>
            <person name="Riley R."/>
            <person name="Andreopoulos W."/>
            <person name="He G."/>
            <person name="Johnson J."/>
            <person name="Nolan M."/>
            <person name="Tritt A."/>
            <person name="Barry K.W."/>
            <person name="Grigoriev I.V."/>
            <person name="Nagy L.G."/>
            <person name="Hibbett D."/>
            <person name="Henrissat B."/>
            <person name="Matheny P.B."/>
            <person name="Labbe J."/>
            <person name="Martin F.M."/>
        </authorList>
    </citation>
    <scope>NUCLEOTIDE SEQUENCE</scope>
    <source>
        <strain evidence="1">FP105234-sp</strain>
    </source>
</reference>
<dbReference type="EMBL" id="MU275918">
    <property type="protein sequence ID" value="KAI0046767.1"/>
    <property type="molecule type" value="Genomic_DNA"/>
</dbReference>
<protein>
    <submittedName>
        <fullName evidence="1">Uncharacterized protein</fullName>
    </submittedName>
</protein>
<accession>A0ACB8RSF4</accession>
<reference evidence="1" key="1">
    <citation type="submission" date="2021-02" db="EMBL/GenBank/DDBJ databases">
        <authorList>
            <consortium name="DOE Joint Genome Institute"/>
            <person name="Ahrendt S."/>
            <person name="Looney B.P."/>
            <person name="Miyauchi S."/>
            <person name="Morin E."/>
            <person name="Drula E."/>
            <person name="Courty P.E."/>
            <person name="Chicoki N."/>
            <person name="Fauchery L."/>
            <person name="Kohler A."/>
            <person name="Kuo A."/>
            <person name="Labutti K."/>
            <person name="Pangilinan J."/>
            <person name="Lipzen A."/>
            <person name="Riley R."/>
            <person name="Andreopoulos W."/>
            <person name="He G."/>
            <person name="Johnson J."/>
            <person name="Barry K.W."/>
            <person name="Grigoriev I.V."/>
            <person name="Nagy L."/>
            <person name="Hibbett D."/>
            <person name="Henrissat B."/>
            <person name="Matheny P.B."/>
            <person name="Labbe J."/>
            <person name="Martin F."/>
        </authorList>
    </citation>
    <scope>NUCLEOTIDE SEQUENCE</scope>
    <source>
        <strain evidence="1">FP105234-sp</strain>
    </source>
</reference>
<gene>
    <name evidence="1" type="ORF">FA95DRAFT_1340590</name>
</gene>
<dbReference type="Proteomes" id="UP000814033">
    <property type="component" value="Unassembled WGS sequence"/>
</dbReference>
<evidence type="ECO:0000313" key="2">
    <source>
        <dbReference type="Proteomes" id="UP000814033"/>
    </source>
</evidence>
<proteinExistence type="predicted"/>